<keyword evidence="2" id="KW-1185">Reference proteome</keyword>
<dbReference type="Gene3D" id="1.50.10.20">
    <property type="match status" value="1"/>
</dbReference>
<accession>A0A167IQ59</accession>
<protein>
    <recommendedName>
        <fullName evidence="3">Lanthionine synthetase C-like protein</fullName>
    </recommendedName>
</protein>
<evidence type="ECO:0008006" key="3">
    <source>
        <dbReference type="Google" id="ProtNLM"/>
    </source>
</evidence>
<proteinExistence type="predicted"/>
<dbReference type="AlphaFoldDB" id="A0A167IQ59"/>
<dbReference type="PRINTS" id="PR01950">
    <property type="entry name" value="LANCSUPER"/>
</dbReference>
<evidence type="ECO:0000313" key="2">
    <source>
        <dbReference type="Proteomes" id="UP000077013"/>
    </source>
</evidence>
<organism evidence="1 2">
    <name type="scientific">Cochleicola gelatinilyticus</name>
    <dbReference type="NCBI Taxonomy" id="1763537"/>
    <lineage>
        <taxon>Bacteria</taxon>
        <taxon>Pseudomonadati</taxon>
        <taxon>Bacteroidota</taxon>
        <taxon>Flavobacteriia</taxon>
        <taxon>Flavobacteriales</taxon>
        <taxon>Flavobacteriaceae</taxon>
        <taxon>Cochleicola</taxon>
    </lineage>
</organism>
<name>A0A167IQ59_9FLAO</name>
<dbReference type="SUPFAM" id="SSF158745">
    <property type="entry name" value="LanC-like"/>
    <property type="match status" value="1"/>
</dbReference>
<dbReference type="RefSeq" id="WP_068589973.1">
    <property type="nucleotide sequence ID" value="NZ_LRXL01000026.1"/>
</dbReference>
<evidence type="ECO:0000313" key="1">
    <source>
        <dbReference type="EMBL" id="OAB79901.1"/>
    </source>
</evidence>
<dbReference type="InterPro" id="IPR007822">
    <property type="entry name" value="LANC-like"/>
</dbReference>
<dbReference type="Proteomes" id="UP000077013">
    <property type="component" value="Unassembled WGS sequence"/>
</dbReference>
<dbReference type="Pfam" id="PF05147">
    <property type="entry name" value="LANC_like"/>
    <property type="match status" value="1"/>
</dbReference>
<dbReference type="EMBL" id="LRXL01000026">
    <property type="protein sequence ID" value="OAB79901.1"/>
    <property type="molecule type" value="Genomic_DNA"/>
</dbReference>
<reference evidence="1 2" key="1">
    <citation type="submission" date="2016-02" db="EMBL/GenBank/DDBJ databases">
        <title>Ulvibacter sp. LPB0005, isolated from Thais luteostoma.</title>
        <authorList>
            <person name="Shin S.-K."/>
            <person name="Yi H."/>
        </authorList>
    </citation>
    <scope>NUCLEOTIDE SEQUENCE [LARGE SCALE GENOMIC DNA]</scope>
    <source>
        <strain evidence="1 2">LPB0005</strain>
    </source>
</reference>
<dbReference type="OrthoDB" id="6313827at2"/>
<comment type="caution">
    <text evidence="1">The sequence shown here is derived from an EMBL/GenBank/DDBJ whole genome shotgun (WGS) entry which is preliminary data.</text>
</comment>
<sequence>MNQQTVAYLKDQLSSAFRETIRNDIGMGKAGAVLFFWYSYRQFNNEEDLKTCATLLEELLENLNKSLQNPTSFIFVELTEVCYLLSILESSDLNKIIALDEIRNDLEKILKETTSKFITVKNLDPYSGGGYIFNYFADNYDKATSALFINFIKENSYTNSKENLVLSLKKDEPIQLGITHGLSFIVLYLSKIAPYTDPDILPLLASFCRTIVSQRRAKDHEGSLFSEYLEDDLKNSKISLCYGDLGIFYSLYRGYEILEDDQKMKELTPYMIKEVNRLEEYFKNTEDTSLLYGSGGVLLLLYFLKPYVQLPELNSLYEKQLGIYRQKVLTTLADYCNKNTLLSKKELSFSQGISGSLILLMGLEQNNLSSAKLFYLDH</sequence>
<dbReference type="GO" id="GO:0031179">
    <property type="term" value="P:peptide modification"/>
    <property type="evidence" value="ECO:0007669"/>
    <property type="project" value="InterPro"/>
</dbReference>
<gene>
    <name evidence="1" type="ORF">ULVI_03940</name>
</gene>